<feature type="region of interest" description="Disordered" evidence="1">
    <location>
        <begin position="364"/>
        <end position="400"/>
    </location>
</feature>
<keyword evidence="3" id="KW-1185">Reference proteome</keyword>
<feature type="compositionally biased region" description="Basic residues" evidence="1">
    <location>
        <begin position="307"/>
        <end position="317"/>
    </location>
</feature>
<evidence type="ECO:0000256" key="1">
    <source>
        <dbReference type="SAM" id="MobiDB-lite"/>
    </source>
</evidence>
<gene>
    <name evidence="2" type="ORF">VP01_2422g3</name>
</gene>
<protein>
    <submittedName>
        <fullName evidence="2">Uncharacterized protein</fullName>
    </submittedName>
</protein>
<feature type="region of interest" description="Disordered" evidence="1">
    <location>
        <begin position="59"/>
        <end position="91"/>
    </location>
</feature>
<comment type="caution">
    <text evidence="2">The sequence shown here is derived from an EMBL/GenBank/DDBJ whole genome shotgun (WGS) entry which is preliminary data.</text>
</comment>
<evidence type="ECO:0000313" key="3">
    <source>
        <dbReference type="Proteomes" id="UP000037035"/>
    </source>
</evidence>
<dbReference type="OrthoDB" id="2501611at2759"/>
<name>A0A0L6V6N4_9BASI</name>
<feature type="compositionally biased region" description="Polar residues" evidence="1">
    <location>
        <begin position="369"/>
        <end position="400"/>
    </location>
</feature>
<dbReference type="AlphaFoldDB" id="A0A0L6V6N4"/>
<evidence type="ECO:0000313" key="2">
    <source>
        <dbReference type="EMBL" id="KNZ56359.1"/>
    </source>
</evidence>
<feature type="compositionally biased region" description="Basic residues" evidence="1">
    <location>
        <begin position="235"/>
        <end position="270"/>
    </location>
</feature>
<proteinExistence type="predicted"/>
<dbReference type="STRING" id="27349.A0A0L6V6N4"/>
<feature type="compositionally biased region" description="Polar residues" evidence="1">
    <location>
        <begin position="455"/>
        <end position="466"/>
    </location>
</feature>
<reference evidence="2 3" key="1">
    <citation type="submission" date="2015-08" db="EMBL/GenBank/DDBJ databases">
        <title>Next Generation Sequencing and Analysis of the Genome of Puccinia sorghi L Schw, the Causal Agent of Maize Common Rust.</title>
        <authorList>
            <person name="Rochi L."/>
            <person name="Burguener G."/>
            <person name="Darino M."/>
            <person name="Turjanski A."/>
            <person name="Kreff E."/>
            <person name="Dieguez M.J."/>
            <person name="Sacco F."/>
        </authorList>
    </citation>
    <scope>NUCLEOTIDE SEQUENCE [LARGE SCALE GENOMIC DNA]</scope>
    <source>
        <strain evidence="2 3">RO10H11247</strain>
    </source>
</reference>
<accession>A0A0L6V6N4</accession>
<dbReference type="VEuPathDB" id="FungiDB:VP01_2422g3"/>
<feature type="compositionally biased region" description="Low complexity" evidence="1">
    <location>
        <begin position="210"/>
        <end position="223"/>
    </location>
</feature>
<feature type="region of interest" description="Disordered" evidence="1">
    <location>
        <begin position="137"/>
        <end position="184"/>
    </location>
</feature>
<organism evidence="2 3">
    <name type="scientific">Puccinia sorghi</name>
    <dbReference type="NCBI Taxonomy" id="27349"/>
    <lineage>
        <taxon>Eukaryota</taxon>
        <taxon>Fungi</taxon>
        <taxon>Dikarya</taxon>
        <taxon>Basidiomycota</taxon>
        <taxon>Pucciniomycotina</taxon>
        <taxon>Pucciniomycetes</taxon>
        <taxon>Pucciniales</taxon>
        <taxon>Pucciniaceae</taxon>
        <taxon>Puccinia</taxon>
    </lineage>
</organism>
<feature type="compositionally biased region" description="Polar residues" evidence="1">
    <location>
        <begin position="422"/>
        <end position="446"/>
    </location>
</feature>
<dbReference type="Proteomes" id="UP000037035">
    <property type="component" value="Unassembled WGS sequence"/>
</dbReference>
<sequence>MSTLTLLPSTSSSSSFNPYWNNNSSYLGSPFPTSTTTHLLPESTRNLLPATTHYQSNSYLDPQSIEHPDHHLLLTGTPPPSNHTHHHQQSHLNITNHYPFLSSQDRFSSVPPEENSDSIFHHVDPRLDALHDISTNPASIDDEYAPNHTSMFPYRSSSSPEEPKPTSEELDPLAAPQHPSNPDVARVRSHIAGFRKSAARHYCSRDSDSSFDGNGSSSDSDSSQHFAFSRYAQSPKKRSSLSRSRTAPKKHFNKPTRLSTRHSLRSHVNRRVAPPRQKRNSAPERFTFATSDDDDDQLTRRSSSTFRKSKKVNRTRSTHSSSSTPHHHHQADNSPTPPPRKHHLLQRVQVVIPIESDLISPSYLRRKPSSINPSTRPANESTVPPTQCDRSFDDTSPLTDSQNLLLREPQVHSTEPIHEPGQHQNSPTTNNSCSPVVSPTRKSQSRSLEKAARSPTKSCSPTKSNLSLSAARTVRSVYEVHVHDMKFKSASGQGPQRIPCSNTGLNERSTLKQVAERLKLDMTTSWKMIIGDKVWLSEASLLKRARARPHRRGLLGGLLDGRIVQKDWHLSLQHLGVFPLSNILSDSDPKPLRIQVVRLISFC</sequence>
<dbReference type="EMBL" id="LAVV01007306">
    <property type="protein sequence ID" value="KNZ56359.1"/>
    <property type="molecule type" value="Genomic_DNA"/>
</dbReference>
<feature type="region of interest" description="Disordered" evidence="1">
    <location>
        <begin position="204"/>
        <end position="341"/>
    </location>
</feature>
<feature type="region of interest" description="Disordered" evidence="1">
    <location>
        <begin position="415"/>
        <end position="466"/>
    </location>
</feature>